<comment type="function">
    <text evidence="7">Modulates transcription in response to changes in cellular NADH/NAD(+) redox state.</text>
</comment>
<feature type="domain" description="CoA-binding" evidence="8">
    <location>
        <begin position="83"/>
        <end position="183"/>
    </location>
</feature>
<feature type="binding site" evidence="7">
    <location>
        <begin position="93"/>
        <end position="98"/>
    </location>
    <ligand>
        <name>NAD(+)</name>
        <dbReference type="ChEBI" id="CHEBI:57540"/>
    </ligand>
</feature>
<comment type="caution">
    <text evidence="9">The sequence shown here is derived from an EMBL/GenBank/DDBJ whole genome shotgun (WGS) entry which is preliminary data.</text>
</comment>
<dbReference type="HAMAP" id="MF_01131">
    <property type="entry name" value="Rex"/>
    <property type="match status" value="1"/>
</dbReference>
<gene>
    <name evidence="7" type="primary">rex</name>
    <name evidence="9" type="ORF">ACFQHW_12065</name>
</gene>
<dbReference type="Gene3D" id="3.40.50.720">
    <property type="entry name" value="NAD(P)-binding Rossmann-like Domain"/>
    <property type="match status" value="1"/>
</dbReference>
<dbReference type="InterPro" id="IPR009718">
    <property type="entry name" value="Rex_DNA-bd_C_dom"/>
</dbReference>
<evidence type="ECO:0000256" key="6">
    <source>
        <dbReference type="ARBA" id="ARBA00023163"/>
    </source>
</evidence>
<comment type="similarity">
    <text evidence="7">Belongs to the transcriptional regulatory Rex family.</text>
</comment>
<dbReference type="Pfam" id="PF02629">
    <property type="entry name" value="CoA_binding"/>
    <property type="match status" value="1"/>
</dbReference>
<dbReference type="SMART" id="SM00881">
    <property type="entry name" value="CoA_binding"/>
    <property type="match status" value="1"/>
</dbReference>
<keyword evidence="6 7" id="KW-0804">Transcription</keyword>
<dbReference type="RefSeq" id="WP_125599164.1">
    <property type="nucleotide sequence ID" value="NZ_JBHSSM010000029.1"/>
</dbReference>
<dbReference type="Proteomes" id="UP001596310">
    <property type="component" value="Unassembled WGS sequence"/>
</dbReference>
<dbReference type="NCBIfam" id="NF003995">
    <property type="entry name" value="PRK05472.2-4"/>
    <property type="match status" value="1"/>
</dbReference>
<reference evidence="10" key="1">
    <citation type="journal article" date="2019" name="Int. J. Syst. Evol. Microbiol.">
        <title>The Global Catalogue of Microorganisms (GCM) 10K type strain sequencing project: providing services to taxonomists for standard genome sequencing and annotation.</title>
        <authorList>
            <consortium name="The Broad Institute Genomics Platform"/>
            <consortium name="The Broad Institute Genome Sequencing Center for Infectious Disease"/>
            <person name="Wu L."/>
            <person name="Ma J."/>
        </authorList>
    </citation>
    <scope>NUCLEOTIDE SEQUENCE [LARGE SCALE GENOMIC DNA]</scope>
    <source>
        <strain evidence="10">CCM 8897</strain>
    </source>
</reference>
<protein>
    <recommendedName>
        <fullName evidence="7">Redox-sensing transcriptional repressor Rex</fullName>
    </recommendedName>
</protein>
<dbReference type="InterPro" id="IPR036291">
    <property type="entry name" value="NAD(P)-bd_dom_sf"/>
</dbReference>
<dbReference type="InterPro" id="IPR003781">
    <property type="entry name" value="CoA-bd"/>
</dbReference>
<dbReference type="NCBIfam" id="NF003996">
    <property type="entry name" value="PRK05472.2-5"/>
    <property type="match status" value="1"/>
</dbReference>
<evidence type="ECO:0000256" key="7">
    <source>
        <dbReference type="HAMAP-Rule" id="MF_01131"/>
    </source>
</evidence>
<dbReference type="InterPro" id="IPR036388">
    <property type="entry name" value="WH-like_DNA-bd_sf"/>
</dbReference>
<dbReference type="PANTHER" id="PTHR35786">
    <property type="entry name" value="REDOX-SENSING TRANSCRIPTIONAL REPRESSOR REX"/>
    <property type="match status" value="1"/>
</dbReference>
<evidence type="ECO:0000256" key="2">
    <source>
        <dbReference type="ARBA" id="ARBA00022491"/>
    </source>
</evidence>
<evidence type="ECO:0000259" key="8">
    <source>
        <dbReference type="SMART" id="SM00881"/>
    </source>
</evidence>
<comment type="subunit">
    <text evidence="7">Homodimer.</text>
</comment>
<sequence>MTNQKTTRIPRMTLSRLPLYYRTLCNLADEGTRRIKSADLGTATQVEPTTIRRDFSYFGELGRSGYGYDVGHLIRIFGEILEVDEPQYLALVGVGNLGRALLKNNFRRNPNMAIVCAFDADPGVIGEEINQVIVQPMAELGATIASLQINTAISTVPSHSLQQVSAKLVDNGIRSILSFAPEPVILPEFVNMRYLDLTSEVLNLLLLSERGQAAVAK</sequence>
<evidence type="ECO:0000256" key="4">
    <source>
        <dbReference type="ARBA" id="ARBA00023027"/>
    </source>
</evidence>
<evidence type="ECO:0000256" key="1">
    <source>
        <dbReference type="ARBA" id="ARBA00022490"/>
    </source>
</evidence>
<accession>A0ABW1USP4</accession>
<keyword evidence="10" id="KW-1185">Reference proteome</keyword>
<keyword evidence="3 7" id="KW-0805">Transcription regulation</keyword>
<dbReference type="NCBIfam" id="NF003989">
    <property type="entry name" value="PRK05472.1-3"/>
    <property type="match status" value="1"/>
</dbReference>
<feature type="DNA-binding region" description="H-T-H motif" evidence="7">
    <location>
        <begin position="19"/>
        <end position="58"/>
    </location>
</feature>
<comment type="subcellular location">
    <subcellularLocation>
        <location evidence="7">Cytoplasm</location>
    </subcellularLocation>
</comment>
<keyword evidence="1 7" id="KW-0963">Cytoplasm</keyword>
<dbReference type="PANTHER" id="PTHR35786:SF1">
    <property type="entry name" value="REDOX-SENSING TRANSCRIPTIONAL REPRESSOR REX 1"/>
    <property type="match status" value="1"/>
</dbReference>
<evidence type="ECO:0000313" key="9">
    <source>
        <dbReference type="EMBL" id="MFC6316298.1"/>
    </source>
</evidence>
<evidence type="ECO:0000313" key="10">
    <source>
        <dbReference type="Proteomes" id="UP001596310"/>
    </source>
</evidence>
<name>A0ABW1USP4_9LACO</name>
<dbReference type="Pfam" id="PF06971">
    <property type="entry name" value="Put_DNA-bind_N"/>
    <property type="match status" value="1"/>
</dbReference>
<dbReference type="SUPFAM" id="SSF51735">
    <property type="entry name" value="NAD(P)-binding Rossmann-fold domains"/>
    <property type="match status" value="1"/>
</dbReference>
<proteinExistence type="inferred from homology"/>
<dbReference type="Gene3D" id="1.10.10.10">
    <property type="entry name" value="Winged helix-like DNA-binding domain superfamily/Winged helix DNA-binding domain"/>
    <property type="match status" value="1"/>
</dbReference>
<dbReference type="InterPro" id="IPR036390">
    <property type="entry name" value="WH_DNA-bd_sf"/>
</dbReference>
<keyword evidence="2 7" id="KW-0678">Repressor</keyword>
<organism evidence="9 10">
    <name type="scientific">Lapidilactobacillus achengensis</name>
    <dbReference type="NCBI Taxonomy" id="2486000"/>
    <lineage>
        <taxon>Bacteria</taxon>
        <taxon>Bacillati</taxon>
        <taxon>Bacillota</taxon>
        <taxon>Bacilli</taxon>
        <taxon>Lactobacillales</taxon>
        <taxon>Lactobacillaceae</taxon>
        <taxon>Lapidilactobacillus</taxon>
    </lineage>
</organism>
<evidence type="ECO:0000256" key="3">
    <source>
        <dbReference type="ARBA" id="ARBA00023015"/>
    </source>
</evidence>
<evidence type="ECO:0000256" key="5">
    <source>
        <dbReference type="ARBA" id="ARBA00023125"/>
    </source>
</evidence>
<keyword evidence="4 7" id="KW-0520">NAD</keyword>
<dbReference type="SUPFAM" id="SSF46785">
    <property type="entry name" value="Winged helix' DNA-binding domain"/>
    <property type="match status" value="1"/>
</dbReference>
<dbReference type="NCBIfam" id="NF003994">
    <property type="entry name" value="PRK05472.2-3"/>
    <property type="match status" value="1"/>
</dbReference>
<dbReference type="InterPro" id="IPR022876">
    <property type="entry name" value="Tscrpt_rep_Rex"/>
</dbReference>
<dbReference type="EMBL" id="JBHSSM010000029">
    <property type="protein sequence ID" value="MFC6316298.1"/>
    <property type="molecule type" value="Genomic_DNA"/>
</dbReference>
<keyword evidence="5 7" id="KW-0238">DNA-binding</keyword>